<dbReference type="AlphaFoldDB" id="A0A8B8FE12"/>
<keyword evidence="1" id="KW-0732">Signal</keyword>
<dbReference type="Proteomes" id="UP000694846">
    <property type="component" value="Unplaced"/>
</dbReference>
<dbReference type="PROSITE" id="PS51257">
    <property type="entry name" value="PROKAR_LIPOPROTEIN"/>
    <property type="match status" value="1"/>
</dbReference>
<feature type="signal peptide" evidence="1">
    <location>
        <begin position="1"/>
        <end position="20"/>
    </location>
</feature>
<dbReference type="RefSeq" id="XP_025408826.1">
    <property type="nucleotide sequence ID" value="XM_025553041.1"/>
</dbReference>
<dbReference type="InterPro" id="IPR038606">
    <property type="entry name" value="To_sf"/>
</dbReference>
<protein>
    <submittedName>
        <fullName evidence="3 4">Uncharacterized protein LOC112682438 isoform X1</fullName>
    </submittedName>
</protein>
<reference evidence="3 4" key="1">
    <citation type="submission" date="2025-04" db="UniProtKB">
        <authorList>
            <consortium name="RefSeq"/>
        </authorList>
    </citation>
    <scope>IDENTIFICATION</scope>
    <source>
        <tissue evidence="3 4">Whole body</tissue>
    </source>
</reference>
<dbReference type="GeneID" id="112682438"/>
<keyword evidence="2" id="KW-1185">Reference proteome</keyword>
<dbReference type="Pfam" id="PF06585">
    <property type="entry name" value="JHBP"/>
    <property type="match status" value="1"/>
</dbReference>
<evidence type="ECO:0000313" key="4">
    <source>
        <dbReference type="RefSeq" id="XP_025408826.1"/>
    </source>
</evidence>
<proteinExistence type="predicted"/>
<dbReference type="OrthoDB" id="7969776at2759"/>
<organism evidence="2 4">
    <name type="scientific">Sipha flava</name>
    <name type="common">yellow sugarcane aphid</name>
    <dbReference type="NCBI Taxonomy" id="143950"/>
    <lineage>
        <taxon>Eukaryota</taxon>
        <taxon>Metazoa</taxon>
        <taxon>Ecdysozoa</taxon>
        <taxon>Arthropoda</taxon>
        <taxon>Hexapoda</taxon>
        <taxon>Insecta</taxon>
        <taxon>Pterygota</taxon>
        <taxon>Neoptera</taxon>
        <taxon>Paraneoptera</taxon>
        <taxon>Hemiptera</taxon>
        <taxon>Sternorrhyncha</taxon>
        <taxon>Aphidomorpha</taxon>
        <taxon>Aphidoidea</taxon>
        <taxon>Aphididae</taxon>
        <taxon>Sipha</taxon>
    </lineage>
</organism>
<evidence type="ECO:0000256" key="1">
    <source>
        <dbReference type="SAM" id="SignalP"/>
    </source>
</evidence>
<evidence type="ECO:0000313" key="2">
    <source>
        <dbReference type="Proteomes" id="UP000694846"/>
    </source>
</evidence>
<sequence length="305" mass="34927">MSKVIFTCFLVNLLIISCLAASTKDIKKINGLTSHQVTHYEFKLDVENLVQKIQDYIIFIKNIISEPKKMASSITKKICTSEDNVYSKILNGSLKILFEKLIAEKKEPLSDINIPQLPNLRNVYNDKINISDLMFKKSSLKGLENLVISKFDYNVCSLSFDIEMYIPKLEITSTYTLNGIINGSSIFGDGDIIVTIDMLKLNDQSAMGCTLIAFMDDKCKLNMNKPVNLTNEKVTVRMSNLKYQNLSELQINNQINEFIANYNKSNIMNKMEKIIKFVKDYRKKIMNRFNSTPLLGHLYNEILLV</sequence>
<dbReference type="RefSeq" id="XP_025408825.1">
    <property type="nucleotide sequence ID" value="XM_025553040.1"/>
</dbReference>
<dbReference type="InterPro" id="IPR010562">
    <property type="entry name" value="Haemolymph_juvenile_hormone-bd"/>
</dbReference>
<name>A0A8B8FE12_9HEMI</name>
<accession>A0A8B8FE12</accession>
<evidence type="ECO:0000313" key="3">
    <source>
        <dbReference type="RefSeq" id="XP_025408825.1"/>
    </source>
</evidence>
<feature type="chain" id="PRO_5044666547" evidence="1">
    <location>
        <begin position="21"/>
        <end position="305"/>
    </location>
</feature>
<dbReference type="Gene3D" id="3.15.10.30">
    <property type="entry name" value="Haemolymph juvenile hormone binding protein"/>
    <property type="match status" value="1"/>
</dbReference>
<gene>
    <name evidence="3 4" type="primary">LOC112682438</name>
</gene>